<proteinExistence type="predicted"/>
<reference evidence="1" key="1">
    <citation type="submission" date="2021-08" db="EMBL/GenBank/DDBJ databases">
        <title>The first chromosome-level gecko genome reveals the dynamic sex chromosomes of Neotropical dwarf geckos (Sphaerodactylidae: Sphaerodactylus).</title>
        <authorList>
            <person name="Pinto B.J."/>
            <person name="Keating S.E."/>
            <person name="Gamble T."/>
        </authorList>
    </citation>
    <scope>NUCLEOTIDE SEQUENCE</scope>
    <source>
        <strain evidence="1">TG3544</strain>
    </source>
</reference>
<dbReference type="EMBL" id="CM037616">
    <property type="protein sequence ID" value="KAH7991756.1"/>
    <property type="molecule type" value="Genomic_DNA"/>
</dbReference>
<accession>A0ACB8EGE3</accession>
<organism evidence="1 2">
    <name type="scientific">Sphaerodactylus townsendi</name>
    <dbReference type="NCBI Taxonomy" id="933632"/>
    <lineage>
        <taxon>Eukaryota</taxon>
        <taxon>Metazoa</taxon>
        <taxon>Chordata</taxon>
        <taxon>Craniata</taxon>
        <taxon>Vertebrata</taxon>
        <taxon>Euteleostomi</taxon>
        <taxon>Lepidosauria</taxon>
        <taxon>Squamata</taxon>
        <taxon>Bifurcata</taxon>
        <taxon>Gekkota</taxon>
        <taxon>Sphaerodactylidae</taxon>
        <taxon>Sphaerodactylus</taxon>
    </lineage>
</organism>
<sequence length="157" mass="17376">MFTLGNGPLEVSGCEQEEKCGDILKAEAAEIRQKRLKGKPAIMLNTDGNSRLSLKEHVCGPLKTSAKKVFFDLSIRESRYSLQDNASKIKAPTEIIWGKCDKIFDPSGADILAKAIPHCQVNMLDRCGHFITMDRPQKSAELILEFHNSVCGAKKTN</sequence>
<keyword evidence="2" id="KW-1185">Reference proteome</keyword>
<comment type="caution">
    <text evidence="1">The sequence shown here is derived from an EMBL/GenBank/DDBJ whole genome shotgun (WGS) entry which is preliminary data.</text>
</comment>
<protein>
    <submittedName>
        <fullName evidence="1">Uncharacterized protein</fullName>
    </submittedName>
</protein>
<gene>
    <name evidence="1" type="ORF">K3G42_009953</name>
</gene>
<evidence type="ECO:0000313" key="1">
    <source>
        <dbReference type="EMBL" id="KAH7991756.1"/>
    </source>
</evidence>
<dbReference type="Proteomes" id="UP000827872">
    <property type="component" value="Linkage Group LG03"/>
</dbReference>
<evidence type="ECO:0000313" key="2">
    <source>
        <dbReference type="Proteomes" id="UP000827872"/>
    </source>
</evidence>
<name>A0ACB8EGE3_9SAUR</name>